<feature type="transmembrane region" description="Helical" evidence="9">
    <location>
        <begin position="87"/>
        <end position="107"/>
    </location>
</feature>
<protein>
    <recommendedName>
        <fullName evidence="9">TRAP transporter small permease protein</fullName>
    </recommendedName>
</protein>
<feature type="transmembrane region" description="Helical" evidence="9">
    <location>
        <begin position="48"/>
        <end position="66"/>
    </location>
</feature>
<dbReference type="Proteomes" id="UP001161409">
    <property type="component" value="Unassembled WGS sequence"/>
</dbReference>
<evidence type="ECO:0000313" key="12">
    <source>
        <dbReference type="Proteomes" id="UP001161409"/>
    </source>
</evidence>
<feature type="transmembrane region" description="Helical" evidence="9">
    <location>
        <begin position="127"/>
        <end position="150"/>
    </location>
</feature>
<keyword evidence="4 9" id="KW-0997">Cell inner membrane</keyword>
<keyword evidence="3" id="KW-1003">Cell membrane</keyword>
<keyword evidence="6 9" id="KW-1133">Transmembrane helix</keyword>
<evidence type="ECO:0000256" key="6">
    <source>
        <dbReference type="ARBA" id="ARBA00022989"/>
    </source>
</evidence>
<keyword evidence="12" id="KW-1185">Reference proteome</keyword>
<gene>
    <name evidence="11" type="ORF">GCM10007924_11110</name>
</gene>
<feature type="transmembrane region" description="Helical" evidence="9">
    <location>
        <begin position="12"/>
        <end position="33"/>
    </location>
</feature>
<dbReference type="InterPro" id="IPR055348">
    <property type="entry name" value="DctQ"/>
</dbReference>
<evidence type="ECO:0000256" key="8">
    <source>
        <dbReference type="ARBA" id="ARBA00038436"/>
    </source>
</evidence>
<comment type="similarity">
    <text evidence="8 9">Belongs to the TRAP transporter small permease family.</text>
</comment>
<dbReference type="Pfam" id="PF04290">
    <property type="entry name" value="DctQ"/>
    <property type="match status" value="1"/>
</dbReference>
<organism evidence="11 12">
    <name type="scientific">Sneathiella chinensis</name>
    <dbReference type="NCBI Taxonomy" id="349750"/>
    <lineage>
        <taxon>Bacteria</taxon>
        <taxon>Pseudomonadati</taxon>
        <taxon>Pseudomonadota</taxon>
        <taxon>Alphaproteobacteria</taxon>
        <taxon>Sneathiellales</taxon>
        <taxon>Sneathiellaceae</taxon>
        <taxon>Sneathiella</taxon>
    </lineage>
</organism>
<comment type="subunit">
    <text evidence="9">The complex comprises the extracytoplasmic solute receptor protein and the two transmembrane proteins.</text>
</comment>
<evidence type="ECO:0000256" key="5">
    <source>
        <dbReference type="ARBA" id="ARBA00022692"/>
    </source>
</evidence>
<comment type="caution">
    <text evidence="11">The sequence shown here is derived from an EMBL/GenBank/DDBJ whole genome shotgun (WGS) entry which is preliminary data.</text>
</comment>
<keyword evidence="7 9" id="KW-0472">Membrane</keyword>
<reference evidence="11" key="1">
    <citation type="journal article" date="2014" name="Int. J. Syst. Evol. Microbiol.">
        <title>Complete genome of a new Firmicutes species belonging to the dominant human colonic microbiota ('Ruminococcus bicirculans') reveals two chromosomes and a selective capacity to utilize plant glucans.</title>
        <authorList>
            <consortium name="NISC Comparative Sequencing Program"/>
            <person name="Wegmann U."/>
            <person name="Louis P."/>
            <person name="Goesmann A."/>
            <person name="Henrissat B."/>
            <person name="Duncan S.H."/>
            <person name="Flint H.J."/>
        </authorList>
    </citation>
    <scope>NUCLEOTIDE SEQUENCE</scope>
    <source>
        <strain evidence="11">NBRC 103408</strain>
    </source>
</reference>
<evidence type="ECO:0000256" key="3">
    <source>
        <dbReference type="ARBA" id="ARBA00022475"/>
    </source>
</evidence>
<dbReference type="InterPro" id="IPR007387">
    <property type="entry name" value="TRAP_DctQ"/>
</dbReference>
<proteinExistence type="inferred from homology"/>
<dbReference type="PANTHER" id="PTHR35011">
    <property type="entry name" value="2,3-DIKETO-L-GULONATE TRAP TRANSPORTER SMALL PERMEASE PROTEIN YIAM"/>
    <property type="match status" value="1"/>
</dbReference>
<dbReference type="PANTHER" id="PTHR35011:SF10">
    <property type="entry name" value="TRAP TRANSPORTER SMALL PERMEASE PROTEIN"/>
    <property type="match status" value="1"/>
</dbReference>
<comment type="subcellular location">
    <subcellularLocation>
        <location evidence="1 9">Cell inner membrane</location>
        <topology evidence="1 9">Multi-pass membrane protein</topology>
    </subcellularLocation>
</comment>
<evidence type="ECO:0000313" key="11">
    <source>
        <dbReference type="EMBL" id="GLQ05890.1"/>
    </source>
</evidence>
<evidence type="ECO:0000256" key="2">
    <source>
        <dbReference type="ARBA" id="ARBA00022448"/>
    </source>
</evidence>
<reference evidence="11" key="2">
    <citation type="submission" date="2023-01" db="EMBL/GenBank/DDBJ databases">
        <title>Draft genome sequence of Sneathiella chinensis strain NBRC 103408.</title>
        <authorList>
            <person name="Sun Q."/>
            <person name="Mori K."/>
        </authorList>
    </citation>
    <scope>NUCLEOTIDE SEQUENCE</scope>
    <source>
        <strain evidence="11">NBRC 103408</strain>
    </source>
</reference>
<dbReference type="RefSeq" id="WP_169559851.1">
    <property type="nucleotide sequence ID" value="NZ_BSNF01000001.1"/>
</dbReference>
<comment type="function">
    <text evidence="9">Part of the tripartite ATP-independent periplasmic (TRAP) transport system.</text>
</comment>
<feature type="domain" description="Tripartite ATP-independent periplasmic transporters DctQ component" evidence="10">
    <location>
        <begin position="24"/>
        <end position="153"/>
    </location>
</feature>
<keyword evidence="5 9" id="KW-0812">Transmembrane</keyword>
<evidence type="ECO:0000256" key="9">
    <source>
        <dbReference type="RuleBase" id="RU369079"/>
    </source>
</evidence>
<keyword evidence="2 9" id="KW-0813">Transport</keyword>
<evidence type="ECO:0000256" key="4">
    <source>
        <dbReference type="ARBA" id="ARBA00022519"/>
    </source>
</evidence>
<sequence>MLINLIEGAGRLAAVLAGVILVAMVGFVLYEIVLRSFFASSTYVLDEFVGYGVAIMTFLSFSMALREGTFIRVNLVIANVPPGLRRMIEVLSCALGTAIFSFLAAYLLKIVVRNFERGVVSNSVAEIPLWVPQSLMLVGVMLLVAQFAALTVQYVQGAPISDSSEEL</sequence>
<evidence type="ECO:0000256" key="1">
    <source>
        <dbReference type="ARBA" id="ARBA00004429"/>
    </source>
</evidence>
<evidence type="ECO:0000259" key="10">
    <source>
        <dbReference type="Pfam" id="PF04290"/>
    </source>
</evidence>
<accession>A0ABQ5U3X1</accession>
<name>A0ABQ5U3X1_9PROT</name>
<dbReference type="EMBL" id="BSNF01000001">
    <property type="protein sequence ID" value="GLQ05890.1"/>
    <property type="molecule type" value="Genomic_DNA"/>
</dbReference>
<evidence type="ECO:0000256" key="7">
    <source>
        <dbReference type="ARBA" id="ARBA00023136"/>
    </source>
</evidence>